<accession>A0ABT1NRX8</accession>
<evidence type="ECO:0000313" key="1">
    <source>
        <dbReference type="EMBL" id="MCQ1950478.1"/>
    </source>
</evidence>
<sequence>MQQLEAFLLTSYGVASYATLTANGFPRRTIDQALHTGIVRRVARGTIALPQADARLVHAARSQASLTCISAADILGWWLLTPPETVHVRCDAARSIPGAVVHRGQRSAHRLIAPPRQILRDAFRCLPRLDALVMAESAVVTSAVGLQDLQEEFSGQQDWQVRALLGTIRRSTASPLEVCARFHLLNAGLRVETEVALPGIGRVDLLVDGWLIIEIDGFAFHSSREHYRADRRRWNASAAGGWITLRITAELVLHRPEEFVDLVKKTREMWGLRVRRRQQQ</sequence>
<evidence type="ECO:0008006" key="3">
    <source>
        <dbReference type="Google" id="ProtNLM"/>
    </source>
</evidence>
<dbReference type="SUPFAM" id="SSF52980">
    <property type="entry name" value="Restriction endonuclease-like"/>
    <property type="match status" value="1"/>
</dbReference>
<name>A0ABT1NRX8_9MICC</name>
<dbReference type="Gene3D" id="3.40.960.10">
    <property type="entry name" value="VSR Endonuclease"/>
    <property type="match status" value="1"/>
</dbReference>
<dbReference type="EMBL" id="JANFLP010000010">
    <property type="protein sequence ID" value="MCQ1950478.1"/>
    <property type="molecule type" value="Genomic_DNA"/>
</dbReference>
<dbReference type="RefSeq" id="WP_255865783.1">
    <property type="nucleotide sequence ID" value="NZ_CP104263.1"/>
</dbReference>
<protein>
    <recommendedName>
        <fullName evidence="3">DUF559 domain-containing protein</fullName>
    </recommendedName>
</protein>
<comment type="caution">
    <text evidence="1">The sequence shown here is derived from an EMBL/GenBank/DDBJ whole genome shotgun (WGS) entry which is preliminary data.</text>
</comment>
<organism evidence="1 2">
    <name type="scientific">Arthrobacter jinronghuae</name>
    <dbReference type="NCBI Taxonomy" id="2964609"/>
    <lineage>
        <taxon>Bacteria</taxon>
        <taxon>Bacillati</taxon>
        <taxon>Actinomycetota</taxon>
        <taxon>Actinomycetes</taxon>
        <taxon>Micrococcales</taxon>
        <taxon>Micrococcaceae</taxon>
        <taxon>Arthrobacter</taxon>
    </lineage>
</organism>
<gene>
    <name evidence="1" type="ORF">NNX28_11110</name>
</gene>
<dbReference type="Proteomes" id="UP001206924">
    <property type="component" value="Unassembled WGS sequence"/>
</dbReference>
<keyword evidence="2" id="KW-1185">Reference proteome</keyword>
<evidence type="ECO:0000313" key="2">
    <source>
        <dbReference type="Proteomes" id="UP001206924"/>
    </source>
</evidence>
<reference evidence="1 2" key="1">
    <citation type="submission" date="2022-07" db="EMBL/GenBank/DDBJ databases">
        <title>Novel species in genus Arthrobacter.</title>
        <authorList>
            <person name="Liu Y."/>
        </authorList>
    </citation>
    <scope>NUCLEOTIDE SEQUENCE [LARGE SCALE GENOMIC DNA]</scope>
    <source>
        <strain evidence="2">zg-Y859</strain>
    </source>
</reference>
<dbReference type="InterPro" id="IPR011335">
    <property type="entry name" value="Restrct_endonuc-II-like"/>
</dbReference>
<proteinExistence type="predicted"/>